<dbReference type="EMBL" id="BAAAEW010000011">
    <property type="protein sequence ID" value="GAA0749958.1"/>
    <property type="molecule type" value="Genomic_DNA"/>
</dbReference>
<accession>A0ABP3V6T4</accession>
<dbReference type="InterPro" id="IPR022562">
    <property type="entry name" value="DUF3466"/>
</dbReference>
<evidence type="ECO:0000313" key="2">
    <source>
        <dbReference type="Proteomes" id="UP001500279"/>
    </source>
</evidence>
<evidence type="ECO:0008006" key="3">
    <source>
        <dbReference type="Google" id="ProtNLM"/>
    </source>
</evidence>
<keyword evidence="2" id="KW-1185">Reference proteome</keyword>
<gene>
    <name evidence="1" type="ORF">GCM10009107_21100</name>
</gene>
<name>A0ABP3V6T4_9BURK</name>
<reference evidence="2" key="1">
    <citation type="journal article" date="2019" name="Int. J. Syst. Evol. Microbiol.">
        <title>The Global Catalogue of Microorganisms (GCM) 10K type strain sequencing project: providing services to taxonomists for standard genome sequencing and annotation.</title>
        <authorList>
            <consortium name="The Broad Institute Genomics Platform"/>
            <consortium name="The Broad Institute Genome Sequencing Center for Infectious Disease"/>
            <person name="Wu L."/>
            <person name="Ma J."/>
        </authorList>
    </citation>
    <scope>NUCLEOTIDE SEQUENCE [LARGE SCALE GENOMIC DNA]</scope>
    <source>
        <strain evidence="2">JCM 15503</strain>
    </source>
</reference>
<evidence type="ECO:0000313" key="1">
    <source>
        <dbReference type="EMBL" id="GAA0749958.1"/>
    </source>
</evidence>
<protein>
    <recommendedName>
        <fullName evidence="3">DUF3466 family protein</fullName>
    </recommendedName>
</protein>
<dbReference type="Pfam" id="PF11949">
    <property type="entry name" value="DUF3466"/>
    <property type="match status" value="1"/>
</dbReference>
<proteinExistence type="predicted"/>
<comment type="caution">
    <text evidence="1">The sequence shown here is derived from an EMBL/GenBank/DDBJ whole genome shotgun (WGS) entry which is preliminary data.</text>
</comment>
<dbReference type="Proteomes" id="UP001500279">
    <property type="component" value="Unassembled WGS sequence"/>
</dbReference>
<organism evidence="1 2">
    <name type="scientific">Ideonella azotifigens</name>
    <dbReference type="NCBI Taxonomy" id="513160"/>
    <lineage>
        <taxon>Bacteria</taxon>
        <taxon>Pseudomonadati</taxon>
        <taxon>Pseudomonadota</taxon>
        <taxon>Betaproteobacteria</taxon>
        <taxon>Burkholderiales</taxon>
        <taxon>Sphaerotilaceae</taxon>
        <taxon>Ideonella</taxon>
    </lineage>
</organism>
<sequence length="507" mass="50903">MPEASEVTAPTCFLPLRPLLAALALGTSALPALAGLTGTLYPGLGYDLVETSPGQFIATGYMYPSMSYTLPNASGGGTASGAAAGLGAAQLSTGTAFLGYRGMVITPAQTYVLGTLGVNSVDGWIPPGSGSSSAQATNAKNEVAGTSELYSPDGTVDLGGRAVYYAPGSGEPRMLAVPKGFTDASGVGYMGTSNMSSTGVIIGYGSEIAANGASRVIRWANPTAKGKVLDNVTLGGATGIASWGVAVNAAGDVVGKGNLFSAKGQNLGTVAARWLAGSTAATVLQSLPKPPRASYASSAVAINDAGAAVGSSGKFSDSGATQGDAAVLWPAGSTTPTELKGLGHGSDGMGWTYALAINNKGVVSGVGTSFSDSGTDLGQRAIRWAADSTEPEVLGLLSQAADGGSYSYAFGMNNKGYVVGNANVVGTASGDASNPTALAVHAVVWKPNGTPVDLNKLLPPNSGWQLFSAYSISDTGWITGIGFFQPPGYDVSYSYPRLYSMQITKTD</sequence>